<dbReference type="PANTHER" id="PTHR33446">
    <property type="entry name" value="PROTEIN TONB-RELATED"/>
    <property type="match status" value="1"/>
</dbReference>
<dbReference type="GO" id="GO:0055085">
    <property type="term" value="P:transmembrane transport"/>
    <property type="evidence" value="ECO:0007669"/>
    <property type="project" value="InterPro"/>
</dbReference>
<dbReference type="Proteomes" id="UP000539985">
    <property type="component" value="Unassembled WGS sequence"/>
</dbReference>
<dbReference type="GO" id="GO:0015031">
    <property type="term" value="P:protein transport"/>
    <property type="evidence" value="ECO:0007669"/>
    <property type="project" value="UniProtKB-KW"/>
</dbReference>
<evidence type="ECO:0000313" key="13">
    <source>
        <dbReference type="Proteomes" id="UP000539985"/>
    </source>
</evidence>
<proteinExistence type="inferred from homology"/>
<dbReference type="PROSITE" id="PS52015">
    <property type="entry name" value="TONB_CTD"/>
    <property type="match status" value="1"/>
</dbReference>
<sequence>MCSILVIGGHGTLAGLLLQRSIDNEPVPPPAPPVVMQWVAPPISTPVPAAPEPQPKPESPTATPASPRPSKPAPKPAAKKSTPIPQMRPEKLAVDQPSKVVTTAEPKAPVSAAQNAPEQQVVGPYGRAGYLNNPPPAYPPVAARLRQEGVVTLRVHVQANGRPTEIQVFKSSGFDALDQSAVKAVNQWTFMPAKRGEVAIDGWVNVPLAFKLSN</sequence>
<feature type="compositionally biased region" description="Pro residues" evidence="10">
    <location>
        <begin position="66"/>
        <end position="75"/>
    </location>
</feature>
<evidence type="ECO:0000256" key="1">
    <source>
        <dbReference type="ARBA" id="ARBA00004383"/>
    </source>
</evidence>
<feature type="compositionally biased region" description="Pro residues" evidence="10">
    <location>
        <begin position="43"/>
        <end position="58"/>
    </location>
</feature>
<gene>
    <name evidence="12" type="ORF">HX882_14095</name>
</gene>
<reference evidence="12 13" key="1">
    <citation type="submission" date="2020-04" db="EMBL/GenBank/DDBJ databases">
        <title>Molecular characterization of pseudomonads from Agaricus bisporus reveal novel blotch 2 pathogens in Western Europe.</title>
        <authorList>
            <person name="Taparia T."/>
            <person name="Krijger M."/>
            <person name="Haynes E."/>
            <person name="Elpinstone J.G."/>
            <person name="Noble R."/>
            <person name="Van Der Wolf J."/>
        </authorList>
    </citation>
    <scope>NUCLEOTIDE SEQUENCE [LARGE SCALE GENOMIC DNA]</scope>
    <source>
        <strain evidence="12 13">H7001</strain>
    </source>
</reference>
<evidence type="ECO:0000256" key="2">
    <source>
        <dbReference type="ARBA" id="ARBA00006555"/>
    </source>
</evidence>
<dbReference type="InterPro" id="IPR006260">
    <property type="entry name" value="TonB/TolA_C"/>
</dbReference>
<evidence type="ECO:0000256" key="4">
    <source>
        <dbReference type="ARBA" id="ARBA00022475"/>
    </source>
</evidence>
<dbReference type="InterPro" id="IPR051045">
    <property type="entry name" value="TonB-dependent_transducer"/>
</dbReference>
<dbReference type="EMBL" id="JACAQB010000006">
    <property type="protein sequence ID" value="NWB97026.1"/>
    <property type="molecule type" value="Genomic_DNA"/>
</dbReference>
<evidence type="ECO:0000313" key="12">
    <source>
        <dbReference type="EMBL" id="NWB97026.1"/>
    </source>
</evidence>
<evidence type="ECO:0000256" key="3">
    <source>
        <dbReference type="ARBA" id="ARBA00022448"/>
    </source>
</evidence>
<keyword evidence="5" id="KW-0997">Cell inner membrane</keyword>
<protein>
    <submittedName>
        <fullName evidence="12">TonB family protein</fullName>
    </submittedName>
</protein>
<evidence type="ECO:0000256" key="7">
    <source>
        <dbReference type="ARBA" id="ARBA00022927"/>
    </source>
</evidence>
<comment type="caution">
    <text evidence="12">The sequence shown here is derived from an EMBL/GenBank/DDBJ whole genome shotgun (WGS) entry which is preliminary data.</text>
</comment>
<keyword evidence="3" id="KW-0813">Transport</keyword>
<comment type="subcellular location">
    <subcellularLocation>
        <location evidence="1">Cell inner membrane</location>
        <topology evidence="1">Single-pass membrane protein</topology>
        <orientation evidence="1">Periplasmic side</orientation>
    </subcellularLocation>
</comment>
<evidence type="ECO:0000259" key="11">
    <source>
        <dbReference type="PROSITE" id="PS52015"/>
    </source>
</evidence>
<keyword evidence="8" id="KW-1133">Transmembrane helix</keyword>
<dbReference type="Pfam" id="PF03544">
    <property type="entry name" value="TonB_C"/>
    <property type="match status" value="1"/>
</dbReference>
<feature type="domain" description="TonB C-terminal" evidence="11">
    <location>
        <begin position="123"/>
        <end position="214"/>
    </location>
</feature>
<dbReference type="InterPro" id="IPR037682">
    <property type="entry name" value="TonB_C"/>
</dbReference>
<dbReference type="GO" id="GO:0031992">
    <property type="term" value="F:energy transducer activity"/>
    <property type="evidence" value="ECO:0007669"/>
    <property type="project" value="TreeGrafter"/>
</dbReference>
<keyword evidence="9" id="KW-0472">Membrane</keyword>
<name>A0A7Y7XCE9_9PSED</name>
<keyword evidence="7" id="KW-0653">Protein transport</keyword>
<keyword evidence="6" id="KW-0812">Transmembrane</keyword>
<accession>A0A7Y7XCE9</accession>
<dbReference type="GO" id="GO:0098797">
    <property type="term" value="C:plasma membrane protein complex"/>
    <property type="evidence" value="ECO:0007669"/>
    <property type="project" value="TreeGrafter"/>
</dbReference>
<evidence type="ECO:0000256" key="5">
    <source>
        <dbReference type="ARBA" id="ARBA00022519"/>
    </source>
</evidence>
<dbReference type="PRINTS" id="PR01217">
    <property type="entry name" value="PRICHEXTENSN"/>
</dbReference>
<evidence type="ECO:0000256" key="8">
    <source>
        <dbReference type="ARBA" id="ARBA00022989"/>
    </source>
</evidence>
<dbReference type="Gene3D" id="3.30.1150.10">
    <property type="match status" value="1"/>
</dbReference>
<evidence type="ECO:0000256" key="6">
    <source>
        <dbReference type="ARBA" id="ARBA00022692"/>
    </source>
</evidence>
<keyword evidence="4" id="KW-1003">Cell membrane</keyword>
<comment type="similarity">
    <text evidence="2">Belongs to the TonB family.</text>
</comment>
<evidence type="ECO:0000256" key="9">
    <source>
        <dbReference type="ARBA" id="ARBA00023136"/>
    </source>
</evidence>
<dbReference type="PANTHER" id="PTHR33446:SF2">
    <property type="entry name" value="PROTEIN TONB"/>
    <property type="match status" value="1"/>
</dbReference>
<feature type="region of interest" description="Disordered" evidence="10">
    <location>
        <begin position="43"/>
        <end position="117"/>
    </location>
</feature>
<dbReference type="AlphaFoldDB" id="A0A7Y7XCE9"/>
<organism evidence="12 13">
    <name type="scientific">Pseudomonas gingeri</name>
    <dbReference type="NCBI Taxonomy" id="117681"/>
    <lineage>
        <taxon>Bacteria</taxon>
        <taxon>Pseudomonadati</taxon>
        <taxon>Pseudomonadota</taxon>
        <taxon>Gammaproteobacteria</taxon>
        <taxon>Pseudomonadales</taxon>
        <taxon>Pseudomonadaceae</taxon>
        <taxon>Pseudomonas</taxon>
    </lineage>
</organism>
<dbReference type="SUPFAM" id="SSF74653">
    <property type="entry name" value="TolA/TonB C-terminal domain"/>
    <property type="match status" value="1"/>
</dbReference>
<dbReference type="NCBIfam" id="TIGR01352">
    <property type="entry name" value="tonB_Cterm"/>
    <property type="match status" value="1"/>
</dbReference>
<evidence type="ECO:0000256" key="10">
    <source>
        <dbReference type="SAM" id="MobiDB-lite"/>
    </source>
</evidence>